<evidence type="ECO:0000259" key="2">
    <source>
        <dbReference type="PROSITE" id="PS50076"/>
    </source>
</evidence>
<dbReference type="SMART" id="SM00271">
    <property type="entry name" value="DnaJ"/>
    <property type="match status" value="1"/>
</dbReference>
<dbReference type="OrthoDB" id="10250354at2759"/>
<dbReference type="PANTHER" id="PTHR44094">
    <property type="entry name" value="DNAJ HEAT SHOCK N-TERMINAL DOMAIN-CONTAINING PROTEIN"/>
    <property type="match status" value="1"/>
</dbReference>
<dbReference type="PROSITE" id="PS50076">
    <property type="entry name" value="DNAJ_2"/>
    <property type="match status" value="1"/>
</dbReference>
<name>A0A9W5T958_BABOV</name>
<dbReference type="InterPro" id="IPR052423">
    <property type="entry name" value="EMIR"/>
</dbReference>
<dbReference type="CDD" id="cd06257">
    <property type="entry name" value="DnaJ"/>
    <property type="match status" value="1"/>
</dbReference>
<organism evidence="3 4">
    <name type="scientific">Babesia ovis</name>
    <dbReference type="NCBI Taxonomy" id="5869"/>
    <lineage>
        <taxon>Eukaryota</taxon>
        <taxon>Sar</taxon>
        <taxon>Alveolata</taxon>
        <taxon>Apicomplexa</taxon>
        <taxon>Aconoidasida</taxon>
        <taxon>Piroplasmida</taxon>
        <taxon>Babesiidae</taxon>
        <taxon>Babesia</taxon>
    </lineage>
</organism>
<accession>A0A9W5T958</accession>
<dbReference type="SUPFAM" id="SSF46565">
    <property type="entry name" value="Chaperone J-domain"/>
    <property type="match status" value="1"/>
</dbReference>
<protein>
    <submittedName>
        <fullName evidence="3">DNAJ domain containing protein, putative</fullName>
    </submittedName>
</protein>
<gene>
    <name evidence="3" type="ORF">BaOVIS_004200</name>
</gene>
<comment type="caution">
    <text evidence="3">The sequence shown here is derived from an EMBL/GenBank/DDBJ whole genome shotgun (WGS) entry which is preliminary data.</text>
</comment>
<dbReference type="Gene3D" id="1.10.287.110">
    <property type="entry name" value="DnaJ domain"/>
    <property type="match status" value="1"/>
</dbReference>
<evidence type="ECO:0000256" key="1">
    <source>
        <dbReference type="SAM" id="MobiDB-lite"/>
    </source>
</evidence>
<dbReference type="InterPro" id="IPR001623">
    <property type="entry name" value="DnaJ_domain"/>
</dbReference>
<dbReference type="InterPro" id="IPR018253">
    <property type="entry name" value="DnaJ_domain_CS"/>
</dbReference>
<dbReference type="Proteomes" id="UP001057455">
    <property type="component" value="Unassembled WGS sequence"/>
</dbReference>
<dbReference type="AlphaFoldDB" id="A0A9W5T958"/>
<dbReference type="Pfam" id="PF14308">
    <property type="entry name" value="DnaJ-X"/>
    <property type="match status" value="1"/>
</dbReference>
<evidence type="ECO:0000313" key="3">
    <source>
        <dbReference type="EMBL" id="GFE53016.1"/>
    </source>
</evidence>
<feature type="domain" description="J" evidence="2">
    <location>
        <begin position="361"/>
        <end position="425"/>
    </location>
</feature>
<dbReference type="PRINTS" id="PR00625">
    <property type="entry name" value="JDOMAIN"/>
</dbReference>
<dbReference type="PANTHER" id="PTHR44094:SF8">
    <property type="entry name" value="DNAJ HEAT SHOCK N-TERMINAL DOMAIN-CONTAINING PROTEIN-RELATED"/>
    <property type="match status" value="1"/>
</dbReference>
<feature type="region of interest" description="Disordered" evidence="1">
    <location>
        <begin position="697"/>
        <end position="717"/>
    </location>
</feature>
<dbReference type="PROSITE" id="PS00636">
    <property type="entry name" value="DNAJ_1"/>
    <property type="match status" value="1"/>
</dbReference>
<keyword evidence="4" id="KW-1185">Reference proteome</keyword>
<dbReference type="EMBL" id="BLIY01000003">
    <property type="protein sequence ID" value="GFE53016.1"/>
    <property type="molecule type" value="Genomic_DNA"/>
</dbReference>
<dbReference type="Pfam" id="PF00226">
    <property type="entry name" value="DnaJ"/>
    <property type="match status" value="1"/>
</dbReference>
<sequence>MEEMPYGKATERAAGDFVTDVLPSNTDEHSKDDINGQTIDGQVGVNPHAAVPLASVEPGAGKTAAVMANEGYVQLENTGNSTNLLDCLTDSDGEKEERMMTELTAMVGNSFYSPNAYTYWQPDAPDTNVTSTDDQVNAAMAANPIFLQDEPDGSIVQKAQLHLEKAQEDSQKRWNPQRETSRMEQLSNPILMKTRGADEADRLTNDPLLSTLFSIRKPRDAGAGIVSGIKSVTKGVMLGAASLVVCPVVGGHQSGVGGFVKGVGAGLLAAVTLPVTGVGIASYQISRGIINTPNAICQRVNGKIWNKQHCEWRDNWYSLEEELKEVTAAVQRNAENVRSHTEAAQTAKNSAGENANVADTELYDVLNVHPTATQAEIKRQYYKLAKQYHPDKTGESGSAEKFMKLGEAYQVLGDEQRRRVYDQHGKAACDEMPILDSSLFFMMLFGSDDFEPYVGKLRMALYMELELDNRDYTPTVNDFEVAQWEREVKLAINLRDLVRPYVCGDLEKWYADVLENAKALCTNSFSVELVDTIGWMYNNIANRYIWKWDTFLGIGGKVAKVQERSKTFRKGVKAFTSMVKTALAERSAQRAAAKSGEKESMLSDEYMKNVCENSLPTIMDAMLNICLMDVQATVKKAAKRVLEDMGVDEHWRRKRAEGLGLMGRAFMLAAESARKRLGEERQPLNMYDMFAQAADRAQQKKAQQGDTSVYRTDETFF</sequence>
<dbReference type="InterPro" id="IPR026894">
    <property type="entry name" value="DnaJ_X"/>
</dbReference>
<reference evidence="3" key="1">
    <citation type="submission" date="2019-12" db="EMBL/GenBank/DDBJ databases">
        <title>Genome sequence of Babesia ovis.</title>
        <authorList>
            <person name="Yamagishi J."/>
            <person name="Sevinc F."/>
            <person name="Xuan X."/>
        </authorList>
    </citation>
    <scope>NUCLEOTIDE SEQUENCE</scope>
    <source>
        <strain evidence="3">Selcuk</strain>
    </source>
</reference>
<evidence type="ECO:0000313" key="4">
    <source>
        <dbReference type="Proteomes" id="UP001057455"/>
    </source>
</evidence>
<proteinExistence type="predicted"/>
<dbReference type="InterPro" id="IPR036869">
    <property type="entry name" value="J_dom_sf"/>
</dbReference>